<dbReference type="EMBL" id="JAAOAN010000244">
    <property type="protein sequence ID" value="KAF5714456.1"/>
    <property type="molecule type" value="Genomic_DNA"/>
</dbReference>
<protein>
    <submittedName>
        <fullName evidence="3">Uncharacterized protein</fullName>
    </submittedName>
</protein>
<accession>A0A8H5YNG4</accession>
<feature type="region of interest" description="Disordered" evidence="2">
    <location>
        <begin position="1"/>
        <end position="96"/>
    </location>
</feature>
<dbReference type="AlphaFoldDB" id="A0A8H5YNG4"/>
<keyword evidence="4" id="KW-1185">Reference proteome</keyword>
<dbReference type="OrthoDB" id="5099850at2759"/>
<sequence>MVPLRHRNNGSHREDQIRGRCRSHSPSRTSRSQTGGSQNRGQDRGAGRRSQRRSRSPRRSPVASNRNRNFGRTSRPTGITRSQQGPSVGLGSAMDLGREAGGRNFVEPMNDAKSFMENEEVLVRVTSSSGQTRQGTAAALSQPSRANFVETQNSGLVQELRAQISQTVKEKDEAIKEKEMAINSERQKDGLIKELSDKNNELSDIVKFQECHILDLLQELGEKDKALEAERVKSQSLEAALSEFRR</sequence>
<evidence type="ECO:0000256" key="1">
    <source>
        <dbReference type="SAM" id="Coils"/>
    </source>
</evidence>
<evidence type="ECO:0000256" key="2">
    <source>
        <dbReference type="SAM" id="MobiDB-lite"/>
    </source>
</evidence>
<gene>
    <name evidence="3" type="ORF">FMUND_7418</name>
</gene>
<feature type="compositionally biased region" description="Polar residues" evidence="2">
    <location>
        <begin position="26"/>
        <end position="39"/>
    </location>
</feature>
<organism evidence="3 4">
    <name type="scientific">Fusarium mundagurra</name>
    <dbReference type="NCBI Taxonomy" id="1567541"/>
    <lineage>
        <taxon>Eukaryota</taxon>
        <taxon>Fungi</taxon>
        <taxon>Dikarya</taxon>
        <taxon>Ascomycota</taxon>
        <taxon>Pezizomycotina</taxon>
        <taxon>Sordariomycetes</taxon>
        <taxon>Hypocreomycetidae</taxon>
        <taxon>Hypocreales</taxon>
        <taxon>Nectriaceae</taxon>
        <taxon>Fusarium</taxon>
        <taxon>Fusarium fujikuroi species complex</taxon>
    </lineage>
</organism>
<keyword evidence="1" id="KW-0175">Coiled coil</keyword>
<name>A0A8H5YNG4_9HYPO</name>
<feature type="compositionally biased region" description="Basic residues" evidence="2">
    <location>
        <begin position="1"/>
        <end position="10"/>
    </location>
</feature>
<proteinExistence type="predicted"/>
<comment type="caution">
    <text evidence="3">The sequence shown here is derived from an EMBL/GenBank/DDBJ whole genome shotgun (WGS) entry which is preliminary data.</text>
</comment>
<evidence type="ECO:0000313" key="3">
    <source>
        <dbReference type="EMBL" id="KAF5714456.1"/>
    </source>
</evidence>
<dbReference type="Proteomes" id="UP000544331">
    <property type="component" value="Unassembled WGS sequence"/>
</dbReference>
<feature type="compositionally biased region" description="Low complexity" evidence="2">
    <location>
        <begin position="59"/>
        <end position="68"/>
    </location>
</feature>
<evidence type="ECO:0000313" key="4">
    <source>
        <dbReference type="Proteomes" id="UP000544331"/>
    </source>
</evidence>
<feature type="compositionally biased region" description="Basic residues" evidence="2">
    <location>
        <begin position="47"/>
        <end position="58"/>
    </location>
</feature>
<feature type="coiled-coil region" evidence="1">
    <location>
        <begin position="157"/>
        <end position="201"/>
    </location>
</feature>
<reference evidence="3 4" key="1">
    <citation type="submission" date="2020-05" db="EMBL/GenBank/DDBJ databases">
        <title>Identification and distribution of gene clusters putatively required for synthesis of sphingolipid metabolism inhibitors in phylogenetically diverse species of the filamentous fungus Fusarium.</title>
        <authorList>
            <person name="Kim H.-S."/>
            <person name="Busman M."/>
            <person name="Brown D.W."/>
            <person name="Divon H."/>
            <person name="Uhlig S."/>
            <person name="Proctor R.H."/>
        </authorList>
    </citation>
    <scope>NUCLEOTIDE SEQUENCE [LARGE SCALE GENOMIC DNA]</scope>
    <source>
        <strain evidence="3 4">NRRL 66235</strain>
    </source>
</reference>
<feature type="compositionally biased region" description="Polar residues" evidence="2">
    <location>
        <begin position="70"/>
        <end position="86"/>
    </location>
</feature>